<dbReference type="CDD" id="cd18580">
    <property type="entry name" value="ABC_6TM_ABCC_D2"/>
    <property type="match status" value="1"/>
</dbReference>
<evidence type="ECO:0000256" key="6">
    <source>
        <dbReference type="ARBA" id="ARBA00022840"/>
    </source>
</evidence>
<feature type="domain" description="ABC transmembrane type-1" evidence="12">
    <location>
        <begin position="345"/>
        <end position="619"/>
    </location>
</feature>
<feature type="domain" description="ABC transporter" evidence="11">
    <location>
        <begin position="656"/>
        <end position="892"/>
    </location>
</feature>
<keyword evidence="6" id="KW-0067">ATP-binding</keyword>
<proteinExistence type="inferred from homology"/>
<evidence type="ECO:0000256" key="7">
    <source>
        <dbReference type="ARBA" id="ARBA00022989"/>
    </source>
</evidence>
<evidence type="ECO:0000256" key="8">
    <source>
        <dbReference type="ARBA" id="ARBA00023136"/>
    </source>
</evidence>
<evidence type="ECO:0000256" key="10">
    <source>
        <dbReference type="SAM" id="Phobius"/>
    </source>
</evidence>
<dbReference type="AlphaFoldDB" id="A0A9W8B565"/>
<dbReference type="InterPro" id="IPR027417">
    <property type="entry name" value="P-loop_NTPase"/>
</dbReference>
<dbReference type="SMART" id="SM00382">
    <property type="entry name" value="AAA"/>
    <property type="match status" value="1"/>
</dbReference>
<evidence type="ECO:0000256" key="1">
    <source>
        <dbReference type="ARBA" id="ARBA00004141"/>
    </source>
</evidence>
<comment type="caution">
    <text evidence="13">The sequence shown here is derived from an EMBL/GenBank/DDBJ whole genome shotgun (WGS) entry which is preliminary data.</text>
</comment>
<dbReference type="InterPro" id="IPR003439">
    <property type="entry name" value="ABC_transporter-like_ATP-bd"/>
</dbReference>
<comment type="similarity">
    <text evidence="2">Belongs to the ABC transporter superfamily. ABCC family. Conjugate transporter (TC 3.A.1.208) subfamily.</text>
</comment>
<evidence type="ECO:0000256" key="4">
    <source>
        <dbReference type="ARBA" id="ARBA00022692"/>
    </source>
</evidence>
<dbReference type="CDD" id="cd03244">
    <property type="entry name" value="ABCC_MRP_domain2"/>
    <property type="match status" value="1"/>
</dbReference>
<name>A0A9W8B565_9FUNG</name>
<feature type="transmembrane region" description="Helical" evidence="10">
    <location>
        <begin position="569"/>
        <end position="587"/>
    </location>
</feature>
<dbReference type="EMBL" id="JANBQB010000040">
    <property type="protein sequence ID" value="KAJ1983815.1"/>
    <property type="molecule type" value="Genomic_DNA"/>
</dbReference>
<dbReference type="Gene3D" id="3.40.50.300">
    <property type="entry name" value="P-loop containing nucleotide triphosphate hydrolases"/>
    <property type="match status" value="2"/>
</dbReference>
<dbReference type="CDD" id="cd03250">
    <property type="entry name" value="ABCC_MRP_domain1"/>
    <property type="match status" value="1"/>
</dbReference>
<dbReference type="InterPro" id="IPR011527">
    <property type="entry name" value="ABC1_TM_dom"/>
</dbReference>
<evidence type="ECO:0000256" key="3">
    <source>
        <dbReference type="ARBA" id="ARBA00022448"/>
    </source>
</evidence>
<keyword evidence="8 10" id="KW-0472">Membrane</keyword>
<evidence type="ECO:0000256" key="5">
    <source>
        <dbReference type="ARBA" id="ARBA00022741"/>
    </source>
</evidence>
<gene>
    <name evidence="13" type="ORF">H4R34_001058</name>
</gene>
<dbReference type="InterPro" id="IPR017871">
    <property type="entry name" value="ABC_transporter-like_CS"/>
</dbReference>
<dbReference type="Proteomes" id="UP001151582">
    <property type="component" value="Unassembled WGS sequence"/>
</dbReference>
<feature type="transmembrane region" description="Helical" evidence="10">
    <location>
        <begin position="478"/>
        <end position="497"/>
    </location>
</feature>
<evidence type="ECO:0000256" key="9">
    <source>
        <dbReference type="SAM" id="MobiDB-lite"/>
    </source>
</evidence>
<dbReference type="Pfam" id="PF00664">
    <property type="entry name" value="ABC_membrane"/>
    <property type="match status" value="1"/>
</dbReference>
<dbReference type="InterPro" id="IPR044726">
    <property type="entry name" value="ABCC_6TM_D2"/>
</dbReference>
<evidence type="ECO:0000259" key="12">
    <source>
        <dbReference type="PROSITE" id="PS50929"/>
    </source>
</evidence>
<dbReference type="PROSITE" id="PS50893">
    <property type="entry name" value="ABC_TRANSPORTER_2"/>
    <property type="match status" value="2"/>
</dbReference>
<dbReference type="GO" id="GO:0140359">
    <property type="term" value="F:ABC-type transporter activity"/>
    <property type="evidence" value="ECO:0007669"/>
    <property type="project" value="InterPro"/>
</dbReference>
<reference evidence="13" key="1">
    <citation type="submission" date="2022-07" db="EMBL/GenBank/DDBJ databases">
        <title>Phylogenomic reconstructions and comparative analyses of Kickxellomycotina fungi.</title>
        <authorList>
            <person name="Reynolds N.K."/>
            <person name="Stajich J.E."/>
            <person name="Barry K."/>
            <person name="Grigoriev I.V."/>
            <person name="Crous P."/>
            <person name="Smith M.E."/>
        </authorList>
    </citation>
    <scope>NUCLEOTIDE SEQUENCE</scope>
    <source>
        <strain evidence="13">RSA 567</strain>
    </source>
</reference>
<dbReference type="OrthoDB" id="6500128at2759"/>
<dbReference type="PROSITE" id="PS50929">
    <property type="entry name" value="ABC_TM1F"/>
    <property type="match status" value="1"/>
</dbReference>
<keyword evidence="4 10" id="KW-0812">Transmembrane</keyword>
<dbReference type="FunFam" id="1.20.1560.10:FF:000010">
    <property type="entry name" value="Multidrug resistance-associated ABC transporter"/>
    <property type="match status" value="1"/>
</dbReference>
<dbReference type="SUPFAM" id="SSF90123">
    <property type="entry name" value="ABC transporter transmembrane region"/>
    <property type="match status" value="1"/>
</dbReference>
<evidence type="ECO:0000259" key="11">
    <source>
        <dbReference type="PROSITE" id="PS50893"/>
    </source>
</evidence>
<dbReference type="Gene3D" id="1.20.1560.10">
    <property type="entry name" value="ABC transporter type 1, transmembrane domain"/>
    <property type="match status" value="1"/>
</dbReference>
<dbReference type="InterPro" id="IPR003593">
    <property type="entry name" value="AAA+_ATPase"/>
</dbReference>
<accession>A0A9W8B565</accession>
<dbReference type="Pfam" id="PF00005">
    <property type="entry name" value="ABC_tran"/>
    <property type="match status" value="2"/>
</dbReference>
<protein>
    <recommendedName>
        <fullName evidence="15">P-loop containing nucleoside triphosphate hydrolase protein</fullName>
    </recommendedName>
</protein>
<evidence type="ECO:0000256" key="2">
    <source>
        <dbReference type="ARBA" id="ARBA00009726"/>
    </source>
</evidence>
<feature type="domain" description="ABC transporter" evidence="11">
    <location>
        <begin position="2"/>
        <end position="198"/>
    </location>
</feature>
<keyword evidence="5" id="KW-0547">Nucleotide-binding</keyword>
<dbReference type="InterPro" id="IPR036640">
    <property type="entry name" value="ABC1_TM_sf"/>
</dbReference>
<dbReference type="InterPro" id="IPR050173">
    <property type="entry name" value="ABC_transporter_C-like"/>
</dbReference>
<feature type="transmembrane region" description="Helical" evidence="10">
    <location>
        <begin position="383"/>
        <end position="406"/>
    </location>
</feature>
<keyword evidence="14" id="KW-1185">Reference proteome</keyword>
<feature type="region of interest" description="Disordered" evidence="9">
    <location>
        <begin position="15"/>
        <end position="35"/>
    </location>
</feature>
<keyword evidence="3" id="KW-0813">Transport</keyword>
<evidence type="ECO:0000313" key="14">
    <source>
        <dbReference type="Proteomes" id="UP001151582"/>
    </source>
</evidence>
<comment type="subcellular location">
    <subcellularLocation>
        <location evidence="1">Membrane</location>
        <topology evidence="1">Multi-pass membrane protein</topology>
    </subcellularLocation>
</comment>
<feature type="transmembrane region" description="Helical" evidence="10">
    <location>
        <begin position="340"/>
        <end position="363"/>
    </location>
</feature>
<dbReference type="PANTHER" id="PTHR24223">
    <property type="entry name" value="ATP-BINDING CASSETTE SUB-FAMILY C"/>
    <property type="match status" value="1"/>
</dbReference>
<dbReference type="GO" id="GO:0005524">
    <property type="term" value="F:ATP binding"/>
    <property type="evidence" value="ECO:0007669"/>
    <property type="project" value="UniProtKB-KW"/>
</dbReference>
<dbReference type="PANTHER" id="PTHR24223:SF456">
    <property type="entry name" value="MULTIDRUG RESISTANCE-ASSOCIATED PROTEIN LETHAL(2)03659"/>
    <property type="match status" value="1"/>
</dbReference>
<dbReference type="SUPFAM" id="SSF52540">
    <property type="entry name" value="P-loop containing nucleoside triphosphate hydrolases"/>
    <property type="match status" value="2"/>
</dbReference>
<keyword evidence="7 10" id="KW-1133">Transmembrane helix</keyword>
<dbReference type="FunFam" id="3.40.50.300:FF:000163">
    <property type="entry name" value="Multidrug resistance-associated protein member 4"/>
    <property type="match status" value="1"/>
</dbReference>
<dbReference type="GO" id="GO:0016020">
    <property type="term" value="C:membrane"/>
    <property type="evidence" value="ECO:0007669"/>
    <property type="project" value="UniProtKB-SubCell"/>
</dbReference>
<evidence type="ECO:0008006" key="15">
    <source>
        <dbReference type="Google" id="ProtNLM"/>
    </source>
</evidence>
<dbReference type="GO" id="GO:0016887">
    <property type="term" value="F:ATP hydrolysis activity"/>
    <property type="evidence" value="ECO:0007669"/>
    <property type="project" value="InterPro"/>
</dbReference>
<organism evidence="13 14">
    <name type="scientific">Dimargaris verticillata</name>
    <dbReference type="NCBI Taxonomy" id="2761393"/>
    <lineage>
        <taxon>Eukaryota</taxon>
        <taxon>Fungi</taxon>
        <taxon>Fungi incertae sedis</taxon>
        <taxon>Zoopagomycota</taxon>
        <taxon>Kickxellomycotina</taxon>
        <taxon>Dimargaritomycetes</taxon>
        <taxon>Dimargaritales</taxon>
        <taxon>Dimargaritaceae</taxon>
        <taxon>Dimargaris</taxon>
    </lineage>
</organism>
<sequence length="921" mass="101210">MALLGELGLVGGTMHLGGSEADNKPSPSKVRTKRSMGPKIGYASQMAWIMAGTVRENILFHAPYDPNWYDKVISGCALERDLSILPHGDQTMVGEKGTNLSGGQRARICLARAIYQRADLYVLDDPLSAVDPHVGRHLFEQAICGLLQNKPRLLVTHQLQFVRECDSVAVLHQGEIVASGPSQSVLTNLPVSKLPGSPASTSNPSVANDSASTLDGFLSYLREVSTHPEKCVPPAIQVTDADSDTASISAHPPAYATNSNRTSVCSSVLSYHSHDLDSLAHDSPIAFPSDLAGAPTHPTVVQGNTLEAEAEAIGGDEEKAMGTTPLSVYYEFFQYGTSPLGLACLLLLLVLTQTSMVFTDVYLSQWASQPRAQQQAWRHSLVYGLLTLLTLVLATVRAVAFFVVVLHGSTRVFQQMLDAVLHSRLHFFQANPQGRILNRFTKDQSSVDELLPMCIFDSFQCTMMVIGAIIIVSIANPWVIIAVPFILMGFGVLRHYYMLTNRVIKRIESTSRSPVYSILSETLDGVGVIRSFRATSHFQQRFVAALNQNSRAFFIFIASSRWLGFRLDMLSFGFLAVASFATVAVRSTADPSMVGLGLSYVLQLLGMVQWLIRQTTEVEIHFVAVERMLAYAHLPKEPNQPTDPEAHPHWPVQGRIEFRGMYLQYPTVPAPVLRNVTLTTQPHEKLGVVGRTGAGKSSLLTALFRLHEAYPAGCIAIDGVDISQLNLHFLRSRISIIPQEAFLFHGTLRFNLDPFDKHTDADIWAALDACKLKAMVHGLPTGLESEVTENGKNFSIGERQLLSLCRAVLRKAPVVVMDEATANVDLNTDQLIQQTIQTEFKYSTVLTIAHRLNTVLGSCHRILVLDQGQVQELGEPWHLLQKPDGWLAGMVARTGPENARKLHTAAHDNWSNKHNGVPQEC</sequence>
<dbReference type="PROSITE" id="PS00211">
    <property type="entry name" value="ABC_TRANSPORTER_1"/>
    <property type="match status" value="1"/>
</dbReference>
<evidence type="ECO:0000313" key="13">
    <source>
        <dbReference type="EMBL" id="KAJ1983815.1"/>
    </source>
</evidence>